<dbReference type="Proteomes" id="UP001597262">
    <property type="component" value="Unassembled WGS sequence"/>
</dbReference>
<organism evidence="3 4">
    <name type="scientific">Paenibacillus puldeungensis</name>
    <dbReference type="NCBI Taxonomy" id="696536"/>
    <lineage>
        <taxon>Bacteria</taxon>
        <taxon>Bacillati</taxon>
        <taxon>Bacillota</taxon>
        <taxon>Bacilli</taxon>
        <taxon>Bacillales</taxon>
        <taxon>Paenibacillaceae</taxon>
        <taxon>Paenibacillus</taxon>
    </lineage>
</organism>
<gene>
    <name evidence="3" type="ORF">ACFQ3W_04645</name>
</gene>
<proteinExistence type="predicted"/>
<evidence type="ECO:0000313" key="4">
    <source>
        <dbReference type="Proteomes" id="UP001597262"/>
    </source>
</evidence>
<dbReference type="PANTHER" id="PTHR12969">
    <property type="entry name" value="NGD5/OSM-6/IFT52"/>
    <property type="match status" value="1"/>
</dbReference>
<feature type="domain" description="Endonuclease YhcR N-terminal" evidence="2">
    <location>
        <begin position="90"/>
        <end position="196"/>
    </location>
</feature>
<dbReference type="InterPro" id="IPR058094">
    <property type="entry name" value="Ig-like_OmpL47-like"/>
</dbReference>
<dbReference type="InterPro" id="IPR045939">
    <property type="entry name" value="YhcR_N"/>
</dbReference>
<dbReference type="PANTHER" id="PTHR12969:SF7">
    <property type="entry name" value="INTRAFLAGELLAR TRANSPORT PROTEIN 52 HOMOLOG"/>
    <property type="match status" value="1"/>
</dbReference>
<feature type="region of interest" description="Disordered" evidence="1">
    <location>
        <begin position="197"/>
        <end position="251"/>
    </location>
</feature>
<dbReference type="InterPro" id="IPR029062">
    <property type="entry name" value="Class_I_gatase-like"/>
</dbReference>
<dbReference type="SUPFAM" id="SSF52317">
    <property type="entry name" value="Class I glutamine amidotransferase-like"/>
    <property type="match status" value="1"/>
</dbReference>
<dbReference type="NCBIfam" id="NF047446">
    <property type="entry name" value="barrel_OmpL47"/>
    <property type="match status" value="1"/>
</dbReference>
<reference evidence="4" key="1">
    <citation type="journal article" date="2019" name="Int. J. Syst. Evol. Microbiol.">
        <title>The Global Catalogue of Microorganisms (GCM) 10K type strain sequencing project: providing services to taxonomists for standard genome sequencing and annotation.</title>
        <authorList>
            <consortium name="The Broad Institute Genomics Platform"/>
            <consortium name="The Broad Institute Genome Sequencing Center for Infectious Disease"/>
            <person name="Wu L."/>
            <person name="Ma J."/>
        </authorList>
    </citation>
    <scope>NUCLEOTIDE SEQUENCE [LARGE SCALE GENOMIC DNA]</scope>
    <source>
        <strain evidence="4">CCUG 59189</strain>
    </source>
</reference>
<evidence type="ECO:0000256" key="1">
    <source>
        <dbReference type="SAM" id="MobiDB-lite"/>
    </source>
</evidence>
<comment type="caution">
    <text evidence="3">The sequence shown here is derived from an EMBL/GenBank/DDBJ whole genome shotgun (WGS) entry which is preliminary data.</text>
</comment>
<dbReference type="Gene3D" id="3.30.1920.20">
    <property type="match status" value="1"/>
</dbReference>
<accession>A0ABW3RTI2</accession>
<protein>
    <submittedName>
        <fullName evidence="3">DUF6359 domain-containing protein</fullName>
    </submittedName>
</protein>
<keyword evidence="4" id="KW-1185">Reference proteome</keyword>
<evidence type="ECO:0000313" key="3">
    <source>
        <dbReference type="EMBL" id="MFD1175592.1"/>
    </source>
</evidence>
<name>A0ABW3RTI2_9BACL</name>
<sequence length="1179" mass="123632">MGTSWRNKLLGLILAGALVVTGMPGLTPYAGAESANSEQNASIAADQPAALTIGAEPSSTDAQAAPEVQVNTNAGGEGAQLAEPAAAAQLSVAQAIAKGNSGEAVQVTGYIVGHASGSLTADFTSPFSNDINFLMADTTGEQDQAKLIDVQIPSGLRAKYGLQTNPSIVGQKVIVSGTLSAYNNFPGLKSVTAIEFASASPEQPGENPGSGTPGENPGQNPGGENPGQGPVTPDPGQTPTLPDGTGKKVLFDNAHGQTAGAADWVIDGAFSDFADGLRTSGFTVDSLDRKVPYTFGESAITYDGLKNYDVFIIPEANIPFKTSEQAALLQYVQNGGAVFFIADHYNADRNKNRWDSSEVFNGYRRGAYENPAKGMAAEEANSPAMQGLSSSDWLADNFGARFRYNAIGDVNATDIVSPSQAFGITSGVSAVAVHAGSTVAILDPQKAKGVVYVPTGIPAWNNAVDSGVYNGGGRAEGPFAAVSKLGLGKAAFIGDSSPVEDASPKYVREENGKSKTTYDGFKEVNDGLFLVQTVKWLAHDENYTSFSEVPGLQLDTPTALISGEEPAASTEPQPEPWAAPAAGYKWYDPTTFKPGSYGSTQPPTSNPVYAFVHQAQLPSAQEFQIRLTADGLTPGQTVSGLKVGIYVTGGEQIARFKNSDGSWSDYNYSPIFSLTGNAQGHAAKELTVQFKPGLTVSSATLRLKSGSDNVITKSVAIANVDAEPLPGDHPPVPALSTISAARQVADGTVVTVEGVITSEPGAFGGQGFYMQDGTAGIYVFQSGTGYHAGDLIRISASKTLYNGEVELENPIVIEKKGTATLPTAEPQDAITDSNQGRLITLTNVEVKEVVPASPAGSFEFNVAGRDGSLTRVRFDGRTGVDVAAFNQAFPLGSRVNITGISSIFKGTFQLKPLKLEHVALYDAIAPVTEAVVSGKSGQDVYNEADVTVAFKAQDEGGSGVNRTEYRVNGGEWTPVDGSFVLTKEGKYIIEFRSVDKAGNTEAAKTVYVNIDRAAPQIAFSGDQQFLQVESSVPFAINIQDQGSGVKKTIYKLDGRNISGLQEVDPLWLAPGSHMLVVTAEDAVGHKATSKFSFKVTIDIAHLDELIDLGTAKKLIKKQGTAVSLQAKISSLQKAKSPFERSVKLSALKLSVAVQCGNGITQSFANLILTDLNYISKQAS</sequence>
<dbReference type="Pfam" id="PF19886">
    <property type="entry name" value="DUF6359"/>
    <property type="match status" value="1"/>
</dbReference>
<dbReference type="Gene3D" id="3.40.50.880">
    <property type="match status" value="1"/>
</dbReference>
<dbReference type="InterPro" id="IPR039975">
    <property type="entry name" value="IFT52"/>
</dbReference>
<dbReference type="RefSeq" id="WP_379317082.1">
    <property type="nucleotide sequence ID" value="NZ_JBHTLM010000002.1"/>
</dbReference>
<evidence type="ECO:0000259" key="2">
    <source>
        <dbReference type="Pfam" id="PF19886"/>
    </source>
</evidence>
<dbReference type="EMBL" id="JBHTLM010000002">
    <property type="protein sequence ID" value="MFD1175592.1"/>
    <property type="molecule type" value="Genomic_DNA"/>
</dbReference>